<keyword evidence="3" id="KW-1185">Reference proteome</keyword>
<dbReference type="PANTHER" id="PTHR36438">
    <property type="entry name" value="IRON-SULFUR CLUSTER REPAIR PROTEIN YTFE"/>
    <property type="match status" value="1"/>
</dbReference>
<dbReference type="Proteomes" id="UP000614216">
    <property type="component" value="Unassembled WGS sequence"/>
</dbReference>
<proteinExistence type="predicted"/>
<gene>
    <name evidence="2" type="ORF">JMN32_01385</name>
</gene>
<dbReference type="GO" id="GO:0005737">
    <property type="term" value="C:cytoplasm"/>
    <property type="evidence" value="ECO:0007669"/>
    <property type="project" value="UniProtKB-SubCell"/>
</dbReference>
<dbReference type="PANTHER" id="PTHR36438:SF1">
    <property type="entry name" value="IRON-SULFUR CLUSTER REPAIR PROTEIN YTFE"/>
    <property type="match status" value="1"/>
</dbReference>
<evidence type="ECO:0000313" key="3">
    <source>
        <dbReference type="Proteomes" id="UP000614216"/>
    </source>
</evidence>
<organism evidence="2 3">
    <name type="scientific">Fulvivirga marina</name>
    <dbReference type="NCBI Taxonomy" id="2494733"/>
    <lineage>
        <taxon>Bacteria</taxon>
        <taxon>Pseudomonadati</taxon>
        <taxon>Bacteroidota</taxon>
        <taxon>Cytophagia</taxon>
        <taxon>Cytophagales</taxon>
        <taxon>Fulvivirgaceae</taxon>
        <taxon>Fulvivirga</taxon>
    </lineage>
</organism>
<dbReference type="EMBL" id="JAEUGD010000003">
    <property type="protein sequence ID" value="MBL6444942.1"/>
    <property type="molecule type" value="Genomic_DNA"/>
</dbReference>
<comment type="caution">
    <text evidence="2">The sequence shown here is derived from an EMBL/GenBank/DDBJ whole genome shotgun (WGS) entry which is preliminary data.</text>
</comment>
<dbReference type="RefSeq" id="WP_202854487.1">
    <property type="nucleotide sequence ID" value="NZ_JAEUGD010000003.1"/>
</dbReference>
<dbReference type="InterPro" id="IPR019903">
    <property type="entry name" value="RIC_family"/>
</dbReference>
<sequence>MNNKKIIEIVDDNYVHASVLFYFGIEFYDYSEKTLEQACRERGLNVNSVVQKLESVYHCQEENLSLRQYPVELIIEYLKHTHYIFIKQKLPYIARIIDNFHAGHPNYDFIEKDLKFVFPLFVEDFIHHIYQEEDTLFSYISALYKFTKNNCNISQVYYLMEKHSLQRYAVEHSEHDDEMKGIRKITNNYAYDKQTPLHVKIIYEELKDLEKNLITHAKIENDILFPKALILEKEVKARFKESIRFN</sequence>
<reference evidence="2" key="1">
    <citation type="submission" date="2021-01" db="EMBL/GenBank/DDBJ databases">
        <title>Fulvivirga kasyanovii gen. nov., sp nov., a novel member of the phylum Bacteroidetes isolated from seawater in a mussel farm.</title>
        <authorList>
            <person name="Zhao L.-H."/>
            <person name="Wang Z.-J."/>
        </authorList>
    </citation>
    <scope>NUCLEOTIDE SEQUENCE</scope>
    <source>
        <strain evidence="2">29W222</strain>
    </source>
</reference>
<dbReference type="AlphaFoldDB" id="A0A937FUW0"/>
<name>A0A937FUW0_9BACT</name>
<comment type="subcellular location">
    <subcellularLocation>
        <location evidence="1">Cytoplasm</location>
    </subcellularLocation>
</comment>
<protein>
    <submittedName>
        <fullName evidence="2">Hemerythrin domain-containing protein</fullName>
    </submittedName>
</protein>
<evidence type="ECO:0000256" key="1">
    <source>
        <dbReference type="ARBA" id="ARBA00004496"/>
    </source>
</evidence>
<dbReference type="Gene3D" id="1.20.120.520">
    <property type="entry name" value="nmb1532 protein domain like"/>
    <property type="match status" value="1"/>
</dbReference>
<accession>A0A937FUW0</accession>
<evidence type="ECO:0000313" key="2">
    <source>
        <dbReference type="EMBL" id="MBL6444942.1"/>
    </source>
</evidence>